<organism evidence="2">
    <name type="scientific">Candidatus Kentrum sp. DK</name>
    <dbReference type="NCBI Taxonomy" id="2126562"/>
    <lineage>
        <taxon>Bacteria</taxon>
        <taxon>Pseudomonadati</taxon>
        <taxon>Pseudomonadota</taxon>
        <taxon>Gammaproteobacteria</taxon>
        <taxon>Candidatus Kentrum</taxon>
    </lineage>
</organism>
<dbReference type="Gene3D" id="3.40.50.300">
    <property type="entry name" value="P-loop containing nucleotide triphosphate hydrolases"/>
    <property type="match status" value="1"/>
</dbReference>
<dbReference type="InterPro" id="IPR027417">
    <property type="entry name" value="P-loop_NTPase"/>
</dbReference>
<name>A0A450TFT5_9GAMM</name>
<dbReference type="EMBL" id="CAADEX010000159">
    <property type="protein sequence ID" value="VFJ66040.1"/>
    <property type="molecule type" value="Genomic_DNA"/>
</dbReference>
<proteinExistence type="predicted"/>
<feature type="domain" description="NACHT" evidence="1">
    <location>
        <begin position="279"/>
        <end position="397"/>
    </location>
</feature>
<dbReference type="InterPro" id="IPR007111">
    <property type="entry name" value="NACHT_NTPase"/>
</dbReference>
<gene>
    <name evidence="2" type="ORF">BECKDK2373B_GA0170837_11592</name>
</gene>
<evidence type="ECO:0000259" key="1">
    <source>
        <dbReference type="Pfam" id="PF05729"/>
    </source>
</evidence>
<accession>A0A450TFT5</accession>
<sequence>MSIAGIRSNRGDNYQTLIAFDWALTVLSDPEFEWLEIDSTTYLVDDVVIGKSDGSLICCQCKKNQADFRAWSIADLAEELDKASRLLAGNRKAQVRFYSRSEFGALAKLREYSTLHGNEAGYRANLTGKHTKTDGDLAARIADQASDLSPYEFLRRTSFEVTPDFDRLETLLHERLRQMASNADAAFNALFKHLSKLTARMGDGNLSASIRHRLTKEDLKEIFHRAGAMLVPVMDIAEARTSFAGVSAIGRSWHRDVAGQRIASPVVNELLAAINAGKRAVLLTGVPGSGKTCVMLSLQEALEARAKTRMDHLVPLFIQSREFADLATAGERQAQGLPEQWVEQAARLTEAARVVVVIDSLDVLSIAREHSVLTYFLAQIDRLLRLPNVTVITACRDFDRKYDRRIAVRQWDCELQCPPLDWEVEVAPLLDRLGIDSLAVDAATCELIRNPRELALFAELARREGSFSVVTGQALAQRYLDTIVLADPALANPALGNTAMRAIEEMAEVMLNARSLSIPHQRFGASQDILRRLQSLNVVQDTHDGRLTFSHQTLLDVLVISGALRRGISLDTFIQGLPPVPFVRPSIRSFVAQLAMGERREFRKQLRAVLTGNAAFHIRRLVAEAFARQAPQADDWPMIRDLRDRHPDVFQVIYIQASQFEWHRFWLSHLVPALKDVRDTEGMMAHVHRVRQWANEDPAGILAFWMEALSLDWLDGNRLAEQLDFSLSDFRTENLPLVAPLLERLLGMPRPQHSLLGRAVARSVEAGAVDDKSLWRYIADDVGEDDVMELYFDKKLHCRPHEFGDKDDDFLKKRMAHSTVLLDLALEAIERWSHGHYGFLDQTSYSDAHTKTDLRPVDGGRVLFDAVETAILGHAQKHTGWWRENRERLCCNHEGALRYFAILAVTNHPEGNAGLIGRLLRDRGLLESQLSYELGTLIRTAFIHLDGPTQDAVMAAMQTLWEERATDERYRPWMLQKRAEYISTIPCHLRSPEVQAILDAYEQEHGRLIRRPSTFMRGGMIIAPFSFEIFLHTGDAGVIRLLAHYAEYHRDLGDFSGGKEEVGRQLGEAASRHPSRFLGLLTAHWADISARFRDDILDGIASHLAYRHGNLRPNGTWTPVEEPDATALANQVLDELERHPAHWQHNRPAAKALEACAHVIREPRDAERLVFLAMGFYDSREESTIHGDSVSLVTVGLNMMGGDIAEALMTLADNLHERGMALPELLPPTLRRFARHEHPAIRALMLRHLPYLQSRNLALGWEIFHRAMEQNVAGLWQYAEACLYYTYHDHFEKVAPWLERIRHEGNKEGMETWGRISALTALDGRIDFAGLLGELMALDVTEAWQGAASVWTHTENIRQHREPCLAGIGAGLKADGHHAAAVARHVENIFRDSAPPASIPIDLIRRCFDVFENDSDSEDKHHRLFGFDKWLGAISQRDPELTLAAAEIYLAYVKRTQPFLHDYDNRLVQLITRLFAEAEEREGTDHGAMLQRVVAVQDLLLSLGVNSINDWLKAAERQ</sequence>
<protein>
    <submittedName>
        <fullName evidence="2">NACHT domain-containing protein</fullName>
    </submittedName>
</protein>
<dbReference type="SUPFAM" id="SSF52540">
    <property type="entry name" value="P-loop containing nucleoside triphosphate hydrolases"/>
    <property type="match status" value="1"/>
</dbReference>
<dbReference type="Pfam" id="PF05729">
    <property type="entry name" value="NACHT"/>
    <property type="match status" value="1"/>
</dbReference>
<reference evidence="2" key="1">
    <citation type="submission" date="2019-02" db="EMBL/GenBank/DDBJ databases">
        <authorList>
            <person name="Gruber-Vodicka R. H."/>
            <person name="Seah K. B. B."/>
        </authorList>
    </citation>
    <scope>NUCLEOTIDE SEQUENCE</scope>
    <source>
        <strain evidence="2">BECK_DK47</strain>
    </source>
</reference>
<evidence type="ECO:0000313" key="2">
    <source>
        <dbReference type="EMBL" id="VFJ66040.1"/>
    </source>
</evidence>